<evidence type="ECO:0000256" key="4">
    <source>
        <dbReference type="ARBA" id="ARBA00023136"/>
    </source>
</evidence>
<dbReference type="AlphaFoldDB" id="A0A6A6DUQ4"/>
<feature type="transmembrane region" description="Helical" evidence="5">
    <location>
        <begin position="387"/>
        <end position="411"/>
    </location>
</feature>
<evidence type="ECO:0000256" key="1">
    <source>
        <dbReference type="ARBA" id="ARBA00004141"/>
    </source>
</evidence>
<dbReference type="Pfam" id="PF07690">
    <property type="entry name" value="MFS_1"/>
    <property type="match status" value="1"/>
</dbReference>
<accession>A0A6A6DUQ4</accession>
<feature type="transmembrane region" description="Helical" evidence="5">
    <location>
        <begin position="417"/>
        <end position="436"/>
    </location>
</feature>
<dbReference type="PANTHER" id="PTHR23514:SF16">
    <property type="entry name" value="TRANSPORTER, PUTATIVE (AFU_ORTHOLOGUE AFUA_2G17270)-RELATED"/>
    <property type="match status" value="1"/>
</dbReference>
<evidence type="ECO:0000256" key="3">
    <source>
        <dbReference type="ARBA" id="ARBA00022989"/>
    </source>
</evidence>
<feature type="domain" description="Major facilitator superfamily (MFS) profile" evidence="6">
    <location>
        <begin position="52"/>
        <end position="442"/>
    </location>
</feature>
<evidence type="ECO:0000313" key="7">
    <source>
        <dbReference type="EMBL" id="KAF2182122.1"/>
    </source>
</evidence>
<evidence type="ECO:0000256" key="5">
    <source>
        <dbReference type="SAM" id="Phobius"/>
    </source>
</evidence>
<dbReference type="InterPro" id="IPR051788">
    <property type="entry name" value="MFS_Transporter"/>
</dbReference>
<dbReference type="Gene3D" id="1.20.1250.20">
    <property type="entry name" value="MFS general substrate transporter like domains"/>
    <property type="match status" value="2"/>
</dbReference>
<dbReference type="InterPro" id="IPR011701">
    <property type="entry name" value="MFS"/>
</dbReference>
<feature type="transmembrane region" description="Helical" evidence="5">
    <location>
        <begin position="205"/>
        <end position="225"/>
    </location>
</feature>
<feature type="transmembrane region" description="Helical" evidence="5">
    <location>
        <begin position="138"/>
        <end position="155"/>
    </location>
</feature>
<feature type="transmembrane region" description="Helical" evidence="5">
    <location>
        <begin position="330"/>
        <end position="348"/>
    </location>
</feature>
<feature type="transmembrane region" description="Helical" evidence="5">
    <location>
        <begin position="301"/>
        <end position="318"/>
    </location>
</feature>
<evidence type="ECO:0000313" key="8">
    <source>
        <dbReference type="Proteomes" id="UP000800200"/>
    </source>
</evidence>
<dbReference type="OrthoDB" id="413079at2759"/>
<feature type="transmembrane region" description="Helical" evidence="5">
    <location>
        <begin position="112"/>
        <end position="132"/>
    </location>
</feature>
<dbReference type="GO" id="GO:0022857">
    <property type="term" value="F:transmembrane transporter activity"/>
    <property type="evidence" value="ECO:0007669"/>
    <property type="project" value="InterPro"/>
</dbReference>
<name>A0A6A6DUQ4_9PEZI</name>
<organism evidence="7 8">
    <name type="scientific">Zopfia rhizophila CBS 207.26</name>
    <dbReference type="NCBI Taxonomy" id="1314779"/>
    <lineage>
        <taxon>Eukaryota</taxon>
        <taxon>Fungi</taxon>
        <taxon>Dikarya</taxon>
        <taxon>Ascomycota</taxon>
        <taxon>Pezizomycotina</taxon>
        <taxon>Dothideomycetes</taxon>
        <taxon>Dothideomycetes incertae sedis</taxon>
        <taxon>Zopfiaceae</taxon>
        <taxon>Zopfia</taxon>
    </lineage>
</organism>
<reference evidence="7" key="1">
    <citation type="journal article" date="2020" name="Stud. Mycol.">
        <title>101 Dothideomycetes genomes: a test case for predicting lifestyles and emergence of pathogens.</title>
        <authorList>
            <person name="Haridas S."/>
            <person name="Albert R."/>
            <person name="Binder M."/>
            <person name="Bloem J."/>
            <person name="Labutti K."/>
            <person name="Salamov A."/>
            <person name="Andreopoulos B."/>
            <person name="Baker S."/>
            <person name="Barry K."/>
            <person name="Bills G."/>
            <person name="Bluhm B."/>
            <person name="Cannon C."/>
            <person name="Castanera R."/>
            <person name="Culley D."/>
            <person name="Daum C."/>
            <person name="Ezra D."/>
            <person name="Gonzalez J."/>
            <person name="Henrissat B."/>
            <person name="Kuo A."/>
            <person name="Liang C."/>
            <person name="Lipzen A."/>
            <person name="Lutzoni F."/>
            <person name="Magnuson J."/>
            <person name="Mondo S."/>
            <person name="Nolan M."/>
            <person name="Ohm R."/>
            <person name="Pangilinan J."/>
            <person name="Park H.-J."/>
            <person name="Ramirez L."/>
            <person name="Alfaro M."/>
            <person name="Sun H."/>
            <person name="Tritt A."/>
            <person name="Yoshinaga Y."/>
            <person name="Zwiers L.-H."/>
            <person name="Turgeon B."/>
            <person name="Goodwin S."/>
            <person name="Spatafora J."/>
            <person name="Crous P."/>
            <person name="Grigoriev I."/>
        </authorList>
    </citation>
    <scope>NUCLEOTIDE SEQUENCE</scope>
    <source>
        <strain evidence="7">CBS 207.26</strain>
    </source>
</reference>
<gene>
    <name evidence="7" type="ORF">K469DRAFT_636842</name>
</gene>
<dbReference type="FunFam" id="1.20.1250.20:FF:000286">
    <property type="entry name" value="MFS efflux transporter"/>
    <property type="match status" value="1"/>
</dbReference>
<proteinExistence type="predicted"/>
<feature type="transmembrane region" description="Helical" evidence="5">
    <location>
        <begin position="53"/>
        <end position="78"/>
    </location>
</feature>
<dbReference type="InterPro" id="IPR036259">
    <property type="entry name" value="MFS_trans_sf"/>
</dbReference>
<dbReference type="GO" id="GO:0016020">
    <property type="term" value="C:membrane"/>
    <property type="evidence" value="ECO:0007669"/>
    <property type="project" value="UniProtKB-SubCell"/>
</dbReference>
<feature type="transmembrane region" description="Helical" evidence="5">
    <location>
        <begin position="84"/>
        <end position="105"/>
    </location>
</feature>
<dbReference type="InterPro" id="IPR020846">
    <property type="entry name" value="MFS_dom"/>
</dbReference>
<keyword evidence="4 5" id="KW-0472">Membrane</keyword>
<keyword evidence="3 5" id="KW-1133">Transmembrane helix</keyword>
<feature type="transmembrane region" description="Helical" evidence="5">
    <location>
        <begin position="354"/>
        <end position="375"/>
    </location>
</feature>
<evidence type="ECO:0000259" key="6">
    <source>
        <dbReference type="PROSITE" id="PS50850"/>
    </source>
</evidence>
<dbReference type="Proteomes" id="UP000800200">
    <property type="component" value="Unassembled WGS sequence"/>
</dbReference>
<dbReference type="PROSITE" id="PS50850">
    <property type="entry name" value="MFS"/>
    <property type="match status" value="1"/>
</dbReference>
<keyword evidence="8" id="KW-1185">Reference proteome</keyword>
<dbReference type="SUPFAM" id="SSF103473">
    <property type="entry name" value="MFS general substrate transporter"/>
    <property type="match status" value="1"/>
</dbReference>
<feature type="transmembrane region" description="Helical" evidence="5">
    <location>
        <begin position="176"/>
        <end position="199"/>
    </location>
</feature>
<feature type="transmembrane region" description="Helical" evidence="5">
    <location>
        <begin position="263"/>
        <end position="289"/>
    </location>
</feature>
<sequence>MSVKTPDQATHQPIETPGDVELRSVELTSHQSVQEVNADDDDSSLTRKNILKLVAAGFSYFFAGTNDGSLGALTPYILRTYRIGTQYVALIYASTFFGWVLAAVTNSHVTQYLELGSILILGAIIQLLVHLLRFWNPPFGLFVVTFFLQAVGMGYQDSHSNTFVASIKGAHRWLGFIHAMYALGSLVSPFVATAIASRLSDRWPLFYLFLAGIGTINTVAVLLTLQDSLKVHAKPSVTGADEATSRSKTATKDIINTLKSPPVYLLSLFYFFMLGVGITAGGWVIEYLISARNGKLPDVGYVPAGLWGGIFLGRVLLAEPTHRFGERKMTMGYCLMILALQLVFWLVPNLVSSAVALCFLGFFFGPMFATGMSIGSKLFPKRIQPTALGLVFVLAQAGGALFPALTGVIASKAGVRVMQPILVGLIVAMGIAWALVPKVEKRDE</sequence>
<keyword evidence="2 5" id="KW-0812">Transmembrane</keyword>
<comment type="subcellular location">
    <subcellularLocation>
        <location evidence="1">Membrane</location>
        <topology evidence="1">Multi-pass membrane protein</topology>
    </subcellularLocation>
</comment>
<dbReference type="PANTHER" id="PTHR23514">
    <property type="entry name" value="BYPASS OF STOP CODON PROTEIN 6"/>
    <property type="match status" value="1"/>
</dbReference>
<protein>
    <submittedName>
        <fullName evidence="7">MFS general substrate transporter</fullName>
    </submittedName>
</protein>
<evidence type="ECO:0000256" key="2">
    <source>
        <dbReference type="ARBA" id="ARBA00022692"/>
    </source>
</evidence>
<dbReference type="EMBL" id="ML994649">
    <property type="protein sequence ID" value="KAF2182122.1"/>
    <property type="molecule type" value="Genomic_DNA"/>
</dbReference>